<evidence type="ECO:0000259" key="1">
    <source>
        <dbReference type="Pfam" id="PF03713"/>
    </source>
</evidence>
<comment type="caution">
    <text evidence="2">The sequence shown here is derived from an EMBL/GenBank/DDBJ whole genome shotgun (WGS) entry which is preliminary data.</text>
</comment>
<dbReference type="AlphaFoldDB" id="A0A1G1X3G3"/>
<accession>A0A1G1X3G3</accession>
<proteinExistence type="predicted"/>
<reference evidence="2 3" key="1">
    <citation type="journal article" date="2016" name="Nat. Commun.">
        <title>Thousands of microbial genomes shed light on interconnected biogeochemical processes in an aquifer system.</title>
        <authorList>
            <person name="Anantharaman K."/>
            <person name="Brown C.T."/>
            <person name="Hug L.A."/>
            <person name="Sharon I."/>
            <person name="Castelle C.J."/>
            <person name="Probst A.J."/>
            <person name="Thomas B.C."/>
            <person name="Singh A."/>
            <person name="Wilkins M.J."/>
            <person name="Karaoz U."/>
            <person name="Brodie E.L."/>
            <person name="Williams K.H."/>
            <person name="Hubbard S.S."/>
            <person name="Banfield J.F."/>
        </authorList>
    </citation>
    <scope>NUCLEOTIDE SEQUENCE [LARGE SCALE GENOMIC DNA]</scope>
</reference>
<evidence type="ECO:0000313" key="2">
    <source>
        <dbReference type="EMBL" id="OGY34341.1"/>
    </source>
</evidence>
<dbReference type="EMBL" id="MHHR01000015">
    <property type="protein sequence ID" value="OGY34341.1"/>
    <property type="molecule type" value="Genomic_DNA"/>
</dbReference>
<protein>
    <recommendedName>
        <fullName evidence="1">DUF305 domain-containing protein</fullName>
    </recommendedName>
</protein>
<dbReference type="Pfam" id="PF03713">
    <property type="entry name" value="DUF305"/>
    <property type="match status" value="1"/>
</dbReference>
<organism evidence="2 3">
    <name type="scientific">Candidatus Andersenbacteria bacterium RIFCSPHIGHO2_12_FULL_45_11</name>
    <dbReference type="NCBI Taxonomy" id="1797281"/>
    <lineage>
        <taxon>Bacteria</taxon>
        <taxon>Candidatus Anderseniibacteriota</taxon>
    </lineage>
</organism>
<dbReference type="InterPro" id="IPR012347">
    <property type="entry name" value="Ferritin-like"/>
</dbReference>
<dbReference type="InterPro" id="IPR005183">
    <property type="entry name" value="DUF305_CopM-like"/>
</dbReference>
<evidence type="ECO:0000313" key="3">
    <source>
        <dbReference type="Proteomes" id="UP000177528"/>
    </source>
</evidence>
<gene>
    <name evidence="2" type="ORF">A3D99_04160</name>
</gene>
<feature type="domain" description="DUF305" evidence="1">
    <location>
        <begin position="20"/>
        <end position="167"/>
    </location>
</feature>
<dbReference type="Gene3D" id="1.20.1260.10">
    <property type="match status" value="1"/>
</dbReference>
<name>A0A1G1X3G3_9BACT</name>
<dbReference type="Proteomes" id="UP000177528">
    <property type="component" value="Unassembled WGS sequence"/>
</dbReference>
<dbReference type="PANTHER" id="PTHR36933">
    <property type="entry name" value="SLL0788 PROTEIN"/>
    <property type="match status" value="1"/>
</dbReference>
<dbReference type="PANTHER" id="PTHR36933:SF1">
    <property type="entry name" value="SLL0788 PROTEIN"/>
    <property type="match status" value="1"/>
</dbReference>
<sequence>MNWGNNSAPIQRTAGVVTIDQHFIEQMIPHHDGAIAMANLAQTKAARPEIKTLAGAILEAQTKENQEMRSWYTDWFGRSVPEQGSTFSGGMMSQGGMHMGSIQNIDALKNAPDFDKEFIEQMIPHHQMAIMMARMLESGTDKPEMQQLAKSIIESQSKEIQQMQGWYQEWYR</sequence>